<comment type="similarity">
    <text evidence="10">Belongs to the G-protein coupled receptor 1 family.</text>
</comment>
<dbReference type="PROSITE" id="PS50262">
    <property type="entry name" value="G_PROTEIN_RECEP_F1_2"/>
    <property type="match status" value="1"/>
</dbReference>
<dbReference type="PROSITE" id="PS00237">
    <property type="entry name" value="G_PROTEIN_RECEP_F1_1"/>
    <property type="match status" value="1"/>
</dbReference>
<keyword evidence="7 10" id="KW-0675">Receptor</keyword>
<reference evidence="13" key="1">
    <citation type="submission" date="2022-08" db="UniProtKB">
        <authorList>
            <consortium name="EnsemblMetazoa"/>
        </authorList>
    </citation>
    <scope>IDENTIFICATION</scope>
    <source>
        <strain evidence="13">05x7-T-G4-1.051#20</strain>
    </source>
</reference>
<evidence type="ECO:0000256" key="9">
    <source>
        <dbReference type="ARBA" id="ARBA00023224"/>
    </source>
</evidence>
<evidence type="ECO:0000256" key="3">
    <source>
        <dbReference type="ARBA" id="ARBA00022692"/>
    </source>
</evidence>
<evidence type="ECO:0000313" key="13">
    <source>
        <dbReference type="EnsemblMetazoa" id="G573.6:cds"/>
    </source>
</evidence>
<keyword evidence="8" id="KW-0325">Glycoprotein</keyword>
<evidence type="ECO:0000256" key="6">
    <source>
        <dbReference type="ARBA" id="ARBA00023136"/>
    </source>
</evidence>
<dbReference type="GO" id="GO:0007189">
    <property type="term" value="P:adenylate cyclase-activating G protein-coupled receptor signaling pathway"/>
    <property type="evidence" value="ECO:0007669"/>
    <property type="project" value="TreeGrafter"/>
</dbReference>
<dbReference type="AlphaFoldDB" id="A0A8W8N858"/>
<keyword evidence="3 10" id="KW-0812">Transmembrane</keyword>
<dbReference type="SUPFAM" id="SSF81321">
    <property type="entry name" value="Family A G protein-coupled receptor-like"/>
    <property type="match status" value="1"/>
</dbReference>
<evidence type="ECO:0000256" key="11">
    <source>
        <dbReference type="SAM" id="Phobius"/>
    </source>
</evidence>
<sequence length="368" mass="42026">MAAEFCYSQDLTNLTMKLAKTMSPVESAVMFTLGVSGNILALVMLVRNAAHHKWKIFYRLVGALASSDLFGILSTSPVAFAVYDNHFVWPGGQPVCDYLSFMLIFASMGTLTIVSAMSLDRYLAVWYPFFYNISQKKRRVHLMLVGVWVFAALIASMPLMNFGRNIRHFPCTWCFFDYYGTYMSDRAFSILYATLGILNTIVSSTFNCLVLYAVCRGTINTRRMSIRSARGKKREKKNEIFILIFLIAILIVHAVCWMPLMIRVLINTSGARPNYKTDLLALRMASWNQILDPWLYILLRKEMLTRIYIFYRKKRYGVVFVTPASSESLSGSMRLQALNSKQRLQKMNSTESNTTTTEIKELLNTAQS</sequence>
<evidence type="ECO:0000256" key="7">
    <source>
        <dbReference type="ARBA" id="ARBA00023170"/>
    </source>
</evidence>
<evidence type="ECO:0000256" key="8">
    <source>
        <dbReference type="ARBA" id="ARBA00023180"/>
    </source>
</evidence>
<feature type="domain" description="G-protein coupled receptors family 1 profile" evidence="12">
    <location>
        <begin position="37"/>
        <end position="296"/>
    </location>
</feature>
<keyword evidence="6 11" id="KW-0472">Membrane</keyword>
<keyword evidence="14" id="KW-1185">Reference proteome</keyword>
<dbReference type="EnsemblMetazoa" id="G573.6">
    <property type="protein sequence ID" value="G573.6:cds"/>
    <property type="gene ID" value="G573"/>
</dbReference>
<dbReference type="PANTHER" id="PTHR11866:SF16">
    <property type="entry name" value="PROSTAGLANDIN E2 RECEPTOR EP4 SUBTYPE-LIKE PROTEIN"/>
    <property type="match status" value="1"/>
</dbReference>
<dbReference type="GO" id="GO:0005886">
    <property type="term" value="C:plasma membrane"/>
    <property type="evidence" value="ECO:0007669"/>
    <property type="project" value="UniProtKB-SubCell"/>
</dbReference>
<evidence type="ECO:0000256" key="4">
    <source>
        <dbReference type="ARBA" id="ARBA00022989"/>
    </source>
</evidence>
<proteinExistence type="inferred from homology"/>
<dbReference type="Gene3D" id="1.20.1070.10">
    <property type="entry name" value="Rhodopsin 7-helix transmembrane proteins"/>
    <property type="match status" value="1"/>
</dbReference>
<organism evidence="13 14">
    <name type="scientific">Magallana gigas</name>
    <name type="common">Pacific oyster</name>
    <name type="synonym">Crassostrea gigas</name>
    <dbReference type="NCBI Taxonomy" id="29159"/>
    <lineage>
        <taxon>Eukaryota</taxon>
        <taxon>Metazoa</taxon>
        <taxon>Spiralia</taxon>
        <taxon>Lophotrochozoa</taxon>
        <taxon>Mollusca</taxon>
        <taxon>Bivalvia</taxon>
        <taxon>Autobranchia</taxon>
        <taxon>Pteriomorphia</taxon>
        <taxon>Ostreida</taxon>
        <taxon>Ostreoidea</taxon>
        <taxon>Ostreidae</taxon>
        <taxon>Magallana</taxon>
    </lineage>
</organism>
<dbReference type="OMA" id="INTRRMS"/>
<evidence type="ECO:0000313" key="14">
    <source>
        <dbReference type="Proteomes" id="UP000005408"/>
    </source>
</evidence>
<dbReference type="InterPro" id="IPR000276">
    <property type="entry name" value="GPCR_Rhodpsn"/>
</dbReference>
<dbReference type="Pfam" id="PF00001">
    <property type="entry name" value="7tm_1"/>
    <property type="match status" value="1"/>
</dbReference>
<dbReference type="CDD" id="cd14981">
    <property type="entry name" value="7tmA_Prostanoid_R"/>
    <property type="match status" value="1"/>
</dbReference>
<feature type="transmembrane region" description="Helical" evidence="11">
    <location>
        <begin position="190"/>
        <end position="219"/>
    </location>
</feature>
<feature type="transmembrane region" description="Helical" evidence="11">
    <location>
        <begin position="98"/>
        <end position="119"/>
    </location>
</feature>
<dbReference type="InterPro" id="IPR008365">
    <property type="entry name" value="Prostanoid_rcpt"/>
</dbReference>
<keyword evidence="9 10" id="KW-0807">Transducer</keyword>
<keyword evidence="2" id="KW-1003">Cell membrane</keyword>
<dbReference type="GO" id="GO:0004930">
    <property type="term" value="F:G protein-coupled receptor activity"/>
    <property type="evidence" value="ECO:0007669"/>
    <property type="project" value="UniProtKB-KW"/>
</dbReference>
<dbReference type="EnsemblMetazoa" id="G573.5">
    <property type="protein sequence ID" value="G573.5:cds"/>
    <property type="gene ID" value="G573"/>
</dbReference>
<dbReference type="EnsemblMetazoa" id="G573.9">
    <property type="protein sequence ID" value="G573.9:cds"/>
    <property type="gene ID" value="G573"/>
</dbReference>
<evidence type="ECO:0000256" key="5">
    <source>
        <dbReference type="ARBA" id="ARBA00023040"/>
    </source>
</evidence>
<feature type="transmembrane region" description="Helical" evidence="11">
    <location>
        <begin position="58"/>
        <end position="83"/>
    </location>
</feature>
<feature type="transmembrane region" description="Helical" evidence="11">
    <location>
        <begin position="240"/>
        <end position="260"/>
    </location>
</feature>
<evidence type="ECO:0000256" key="2">
    <source>
        <dbReference type="ARBA" id="ARBA00022475"/>
    </source>
</evidence>
<name>A0A8W8N858_MAGGI</name>
<dbReference type="PANTHER" id="PTHR11866">
    <property type="entry name" value="G-PROTEIN COUPLED RECEPTOR FAMILY 1 MEMBER"/>
    <property type="match status" value="1"/>
</dbReference>
<feature type="transmembrane region" description="Helical" evidence="11">
    <location>
        <begin position="140"/>
        <end position="160"/>
    </location>
</feature>
<accession>A0A8W8N858</accession>
<dbReference type="InterPro" id="IPR017452">
    <property type="entry name" value="GPCR_Rhodpsn_7TM"/>
</dbReference>
<evidence type="ECO:0000256" key="1">
    <source>
        <dbReference type="ARBA" id="ARBA00004651"/>
    </source>
</evidence>
<feature type="transmembrane region" description="Helical" evidence="11">
    <location>
        <begin position="28"/>
        <end position="46"/>
    </location>
</feature>
<dbReference type="EnsemblMetazoa" id="G573.2">
    <property type="protein sequence ID" value="G573.2:cds"/>
    <property type="gene ID" value="G573"/>
</dbReference>
<keyword evidence="4 11" id="KW-1133">Transmembrane helix</keyword>
<dbReference type="OrthoDB" id="5959154at2759"/>
<keyword evidence="5 10" id="KW-0297">G-protein coupled receptor</keyword>
<evidence type="ECO:0000259" key="12">
    <source>
        <dbReference type="PROSITE" id="PS50262"/>
    </source>
</evidence>
<dbReference type="PRINTS" id="PR01788">
    <property type="entry name" value="PROSTANOIDR"/>
</dbReference>
<comment type="subcellular location">
    <subcellularLocation>
        <location evidence="1">Cell membrane</location>
        <topology evidence="1">Multi-pass membrane protein</topology>
    </subcellularLocation>
</comment>
<dbReference type="EnsemblMetazoa" id="G573.7">
    <property type="protein sequence ID" value="G573.7:cds"/>
    <property type="gene ID" value="G573"/>
</dbReference>
<protein>
    <recommendedName>
        <fullName evidence="12">G-protein coupled receptors family 1 profile domain-containing protein</fullName>
    </recommendedName>
</protein>
<dbReference type="Proteomes" id="UP000005408">
    <property type="component" value="Unassembled WGS sequence"/>
</dbReference>
<evidence type="ECO:0000256" key="10">
    <source>
        <dbReference type="RuleBase" id="RU000688"/>
    </source>
</evidence>
<dbReference type="PRINTS" id="PR00237">
    <property type="entry name" value="GPCRRHODOPSN"/>
</dbReference>
<dbReference type="GO" id="GO:0007204">
    <property type="term" value="P:positive regulation of cytosolic calcium ion concentration"/>
    <property type="evidence" value="ECO:0007669"/>
    <property type="project" value="TreeGrafter"/>
</dbReference>
<dbReference type="EnsemblMetazoa" id="G573.3">
    <property type="protein sequence ID" value="G573.3:cds"/>
    <property type="gene ID" value="G573"/>
</dbReference>